<evidence type="ECO:0000256" key="6">
    <source>
        <dbReference type="ARBA" id="ARBA00022741"/>
    </source>
</evidence>
<feature type="domain" description="Thymidylate kinase-like" evidence="10">
    <location>
        <begin position="20"/>
        <end position="91"/>
    </location>
</feature>
<evidence type="ECO:0000313" key="11">
    <source>
        <dbReference type="EMBL" id="KAK2959109.1"/>
    </source>
</evidence>
<evidence type="ECO:0000256" key="8">
    <source>
        <dbReference type="ARBA" id="ARBA00022840"/>
    </source>
</evidence>
<keyword evidence="12" id="KW-1185">Reference proteome</keyword>
<evidence type="ECO:0000313" key="12">
    <source>
        <dbReference type="Proteomes" id="UP001281761"/>
    </source>
</evidence>
<comment type="pathway">
    <text evidence="1">Pyrimidine metabolism; dTTP biosynthesis.</text>
</comment>
<dbReference type="EC" id="2.7.4.9" evidence="3"/>
<proteinExistence type="inferred from homology"/>
<dbReference type="Pfam" id="PF02223">
    <property type="entry name" value="Thymidylate_kin"/>
    <property type="match status" value="1"/>
</dbReference>
<evidence type="ECO:0000256" key="2">
    <source>
        <dbReference type="ARBA" id="ARBA00009776"/>
    </source>
</evidence>
<dbReference type="Proteomes" id="UP001281761">
    <property type="component" value="Unassembled WGS sequence"/>
</dbReference>
<dbReference type="InterPro" id="IPR027417">
    <property type="entry name" value="P-loop_NTPase"/>
</dbReference>
<evidence type="ECO:0000256" key="1">
    <source>
        <dbReference type="ARBA" id="ARBA00004992"/>
    </source>
</evidence>
<name>A0ABQ9Y605_9EUKA</name>
<gene>
    <name evidence="11" type="ORF">BLNAU_5904</name>
</gene>
<dbReference type="Gene3D" id="3.40.50.300">
    <property type="entry name" value="P-loop containing nucleotide triphosphate hydrolases"/>
    <property type="match status" value="1"/>
</dbReference>
<comment type="caution">
    <text evidence="11">The sequence shown here is derived from an EMBL/GenBank/DDBJ whole genome shotgun (WGS) entry which is preliminary data.</text>
</comment>
<dbReference type="PROSITE" id="PS01331">
    <property type="entry name" value="THYMIDYLATE_KINASE"/>
    <property type="match status" value="1"/>
</dbReference>
<evidence type="ECO:0000256" key="9">
    <source>
        <dbReference type="SAM" id="MobiDB-lite"/>
    </source>
</evidence>
<evidence type="ECO:0000256" key="3">
    <source>
        <dbReference type="ARBA" id="ARBA00012980"/>
    </source>
</evidence>
<dbReference type="InterPro" id="IPR018095">
    <property type="entry name" value="Thymidylate_kin_CS"/>
</dbReference>
<dbReference type="InterPro" id="IPR039430">
    <property type="entry name" value="Thymidylate_kin-like_dom"/>
</dbReference>
<protein>
    <recommendedName>
        <fullName evidence="3">dTMP kinase</fullName>
        <ecNumber evidence="3">2.7.4.9</ecNumber>
    </recommendedName>
</protein>
<keyword evidence="4" id="KW-0808">Transferase</keyword>
<keyword evidence="6" id="KW-0547">Nucleotide-binding</keyword>
<keyword evidence="5" id="KW-0545">Nucleotide biosynthesis</keyword>
<organism evidence="11 12">
    <name type="scientific">Blattamonas nauphoetae</name>
    <dbReference type="NCBI Taxonomy" id="2049346"/>
    <lineage>
        <taxon>Eukaryota</taxon>
        <taxon>Metamonada</taxon>
        <taxon>Preaxostyla</taxon>
        <taxon>Oxymonadida</taxon>
        <taxon>Blattamonas</taxon>
    </lineage>
</organism>
<evidence type="ECO:0000256" key="4">
    <source>
        <dbReference type="ARBA" id="ARBA00022679"/>
    </source>
</evidence>
<evidence type="ECO:0000256" key="7">
    <source>
        <dbReference type="ARBA" id="ARBA00022777"/>
    </source>
</evidence>
<reference evidence="11 12" key="1">
    <citation type="journal article" date="2022" name="bioRxiv">
        <title>Genomics of Preaxostyla Flagellates Illuminates Evolutionary Transitions and the Path Towards Mitochondrial Loss.</title>
        <authorList>
            <person name="Novak L.V.F."/>
            <person name="Treitli S.C."/>
            <person name="Pyrih J."/>
            <person name="Halakuc P."/>
            <person name="Pipaliya S.V."/>
            <person name="Vacek V."/>
            <person name="Brzon O."/>
            <person name="Soukal P."/>
            <person name="Eme L."/>
            <person name="Dacks J.B."/>
            <person name="Karnkowska A."/>
            <person name="Elias M."/>
            <person name="Hampl V."/>
        </authorList>
    </citation>
    <scope>NUCLEOTIDE SEQUENCE [LARGE SCALE GENOMIC DNA]</scope>
    <source>
        <strain evidence="11">NAU3</strain>
        <tissue evidence="11">Gut</tissue>
    </source>
</reference>
<comment type="similarity">
    <text evidence="2">Belongs to the thymidylate kinase family.</text>
</comment>
<keyword evidence="8" id="KW-0067">ATP-binding</keyword>
<feature type="compositionally biased region" description="Pro residues" evidence="9">
    <location>
        <begin position="108"/>
        <end position="119"/>
    </location>
</feature>
<keyword evidence="7 11" id="KW-0418">Kinase</keyword>
<feature type="region of interest" description="Disordered" evidence="9">
    <location>
        <begin position="100"/>
        <end position="120"/>
    </location>
</feature>
<dbReference type="PANTHER" id="PTHR10344">
    <property type="entry name" value="THYMIDYLATE KINASE"/>
    <property type="match status" value="1"/>
</dbReference>
<evidence type="ECO:0000256" key="5">
    <source>
        <dbReference type="ARBA" id="ARBA00022727"/>
    </source>
</evidence>
<dbReference type="EMBL" id="JARBJD010000032">
    <property type="protein sequence ID" value="KAK2959109.1"/>
    <property type="molecule type" value="Genomic_DNA"/>
</dbReference>
<dbReference type="GO" id="GO:0016301">
    <property type="term" value="F:kinase activity"/>
    <property type="evidence" value="ECO:0007669"/>
    <property type="project" value="UniProtKB-KW"/>
</dbReference>
<evidence type="ECO:0000259" key="10">
    <source>
        <dbReference type="Pfam" id="PF02223"/>
    </source>
</evidence>
<dbReference type="SUPFAM" id="SSF52540">
    <property type="entry name" value="P-loop containing nucleoside triphosphate hydrolases"/>
    <property type="match status" value="1"/>
</dbReference>
<accession>A0ABQ9Y605</accession>
<sequence length="170" mass="19199">MSTLLHQYVQNTLSLPVHLIQFPDRKDPDTGKALDLYLQGKLKEDPAYAHVLFSDNRWAKRSMIVDSLNSHTNIICDRYAFSGVAYSACKHFPITSRLPERKEYQVRPPRPPIQTPPSQPLQGDSILSALLEPDTGLPNPDLVIFFFLDPHKALQAFLAIFSSFLSFTAC</sequence>
<dbReference type="PANTHER" id="PTHR10344:SF1">
    <property type="entry name" value="THYMIDYLATE KINASE"/>
    <property type="match status" value="1"/>
</dbReference>